<dbReference type="AlphaFoldDB" id="A0A1T4X1K4"/>
<evidence type="ECO:0000259" key="2">
    <source>
        <dbReference type="Pfam" id="PF19830"/>
    </source>
</evidence>
<dbReference type="GeneID" id="93337806"/>
<feature type="transmembrane region" description="Helical" evidence="1">
    <location>
        <begin position="183"/>
        <end position="200"/>
    </location>
</feature>
<feature type="transmembrane region" description="Helical" evidence="1">
    <location>
        <begin position="341"/>
        <end position="361"/>
    </location>
</feature>
<accession>A0A1T4X1K4</accession>
<feature type="transmembrane region" description="Helical" evidence="1">
    <location>
        <begin position="307"/>
        <end position="329"/>
    </location>
</feature>
<name>A0A1T4X1K4_9FIRM</name>
<keyword evidence="5" id="KW-1185">Reference proteome</keyword>
<dbReference type="STRING" id="745368.SAMN02745178_01331"/>
<gene>
    <name evidence="4" type="ORF">SAMN02745178_01331</name>
</gene>
<organism evidence="4 5">
    <name type="scientific">Gemmiger formicilis</name>
    <dbReference type="NCBI Taxonomy" id="745368"/>
    <lineage>
        <taxon>Bacteria</taxon>
        <taxon>Bacillati</taxon>
        <taxon>Bacillota</taxon>
        <taxon>Clostridia</taxon>
        <taxon>Eubacteriales</taxon>
        <taxon>Gemmiger</taxon>
    </lineage>
</organism>
<dbReference type="Proteomes" id="UP000190286">
    <property type="component" value="Unassembled WGS sequence"/>
</dbReference>
<evidence type="ECO:0008006" key="6">
    <source>
        <dbReference type="Google" id="ProtNLM"/>
    </source>
</evidence>
<feature type="transmembrane region" description="Helical" evidence="1">
    <location>
        <begin position="107"/>
        <end position="130"/>
    </location>
</feature>
<feature type="transmembrane region" description="Helical" evidence="1">
    <location>
        <begin position="253"/>
        <end position="276"/>
    </location>
</feature>
<dbReference type="Pfam" id="PF19830">
    <property type="entry name" value="DUF6311"/>
    <property type="match status" value="1"/>
</dbReference>
<evidence type="ECO:0000313" key="5">
    <source>
        <dbReference type="Proteomes" id="UP000190286"/>
    </source>
</evidence>
<dbReference type="OrthoDB" id="1814621at2"/>
<feature type="transmembrane region" description="Helical" evidence="1">
    <location>
        <begin position="212"/>
        <end position="241"/>
    </location>
</feature>
<proteinExistence type="predicted"/>
<feature type="domain" description="DUF6311" evidence="2">
    <location>
        <begin position="14"/>
        <end position="429"/>
    </location>
</feature>
<feature type="transmembrane region" description="Helical" evidence="1">
    <location>
        <begin position="80"/>
        <end position="100"/>
    </location>
</feature>
<keyword evidence="1" id="KW-1133">Transmembrane helix</keyword>
<keyword evidence="1" id="KW-0812">Transmembrane</keyword>
<evidence type="ECO:0000259" key="3">
    <source>
        <dbReference type="Pfam" id="PF25853"/>
    </source>
</evidence>
<protein>
    <recommendedName>
        <fullName evidence="6">YfhO family protein</fullName>
    </recommendedName>
</protein>
<dbReference type="RefSeq" id="WP_143402691.1">
    <property type="nucleotide sequence ID" value="NZ_FUYF01000005.1"/>
</dbReference>
<feature type="transmembrane region" description="Helical" evidence="1">
    <location>
        <begin position="381"/>
        <end position="407"/>
    </location>
</feature>
<evidence type="ECO:0000313" key="4">
    <source>
        <dbReference type="EMBL" id="SKA83464.1"/>
    </source>
</evidence>
<sequence>MKALKKYRWPLTGALLGVLVFLAVYGVRVLDPTSVDWILNSLSPDPIQHYLGWELFRRSPVHLPYIGANYNAVYPFRTSVLFTDSLPLAALFFKLLGGILPTRFQYFGWWGLLCYALQGGLAQAVIARIAGVQPTFGRDDKSKVAVAIIMSPGQTAKLWGSVLGAGVLVLFPALTIRMFAHTALAANWLVLLALYLWLRSDELMPTPRRACLIWGGMGLLCAGIHLYYLPMVGLVLVGYAVRRALQKRGPAAVLAPIAAFCAAALAELVLLGAFTVNFAGYSNGYLSGADYFGLFVPWLAQSWEQNVYAGIGTSLAVVLAVFGIVCNARKAEKFFAAHRDWLIAGAVVLVLDLIAAGGNAITVNGKTLFTVPIPQPLMDFWAMFSSCARLAWLAGMLLAAVGCGLVLRFWDNGVAPALMLAVCAVAQGWGQRSELFNRWTDYHYYGFRYENKTLLTDPVWEQVAASGKYSHLAFATFDFEHNEFWDLVDFAADHGWTSNSFYMAHMDGNLAAVTLPGELNELSADTLYAFIDEDELARNSCDLHYYRLDDILIGSVEPIDGIEEEPAPEVPAHTMDLTKSDLINAHFADGSVGLETGGEMMTEEWTLFPGRYRVTLTGSGFDHSYIYARYGLINQETYKLDIDFTGIDPNEMTFEFTAAEMLHYWRTAVHTLDDANVTVNSVTVEKVG</sequence>
<evidence type="ECO:0000256" key="1">
    <source>
        <dbReference type="SAM" id="Phobius"/>
    </source>
</evidence>
<dbReference type="Pfam" id="PF25853">
    <property type="entry name" value="DUF6311_C"/>
    <property type="match status" value="1"/>
</dbReference>
<feature type="domain" description="DUF6311" evidence="3">
    <location>
        <begin position="460"/>
        <end position="554"/>
    </location>
</feature>
<dbReference type="InterPro" id="IPR058671">
    <property type="entry name" value="DUF6311_C"/>
</dbReference>
<dbReference type="InterPro" id="IPR046278">
    <property type="entry name" value="DUF6311"/>
</dbReference>
<keyword evidence="1" id="KW-0472">Membrane</keyword>
<reference evidence="4 5" key="1">
    <citation type="submission" date="2017-02" db="EMBL/GenBank/DDBJ databases">
        <authorList>
            <person name="Peterson S.W."/>
        </authorList>
    </citation>
    <scope>NUCLEOTIDE SEQUENCE [LARGE SCALE GENOMIC DNA]</scope>
    <source>
        <strain evidence="4 5">ATCC 27749</strain>
    </source>
</reference>
<dbReference type="EMBL" id="FUYF01000005">
    <property type="protein sequence ID" value="SKA83464.1"/>
    <property type="molecule type" value="Genomic_DNA"/>
</dbReference>